<keyword evidence="2 6" id="KW-0235">DNA replication</keyword>
<dbReference type="InterPro" id="IPR010377">
    <property type="entry name" value="YabA"/>
</dbReference>
<comment type="similarity">
    <text evidence="6">Belongs to the YabA family.</text>
</comment>
<keyword evidence="3 6" id="KW-0479">Metal-binding</keyword>
<keyword evidence="9" id="KW-1185">Reference proteome</keyword>
<dbReference type="NCBIfam" id="NF009641">
    <property type="entry name" value="PRK13169.1-2"/>
    <property type="match status" value="1"/>
</dbReference>
<evidence type="ECO:0000256" key="5">
    <source>
        <dbReference type="ARBA" id="ARBA00022880"/>
    </source>
</evidence>
<evidence type="ECO:0000256" key="2">
    <source>
        <dbReference type="ARBA" id="ARBA00022705"/>
    </source>
</evidence>
<feature type="compositionally biased region" description="Basic and acidic residues" evidence="7">
    <location>
        <begin position="50"/>
        <end position="66"/>
    </location>
</feature>
<feature type="binding site" evidence="6">
    <location>
        <position position="106"/>
    </location>
    <ligand>
        <name>Zn(2+)</name>
        <dbReference type="ChEBI" id="CHEBI:29105"/>
    </ligand>
</feature>
<gene>
    <name evidence="6" type="primary">yabA</name>
    <name evidence="8" type="ORF">JMUB590_2422</name>
</gene>
<evidence type="ECO:0000256" key="1">
    <source>
        <dbReference type="ARBA" id="ARBA00022490"/>
    </source>
</evidence>
<feature type="binding site" evidence="6">
    <location>
        <position position="92"/>
    </location>
    <ligand>
        <name>Zn(2+)</name>
        <dbReference type="ChEBI" id="CHEBI:29105"/>
    </ligand>
</feature>
<keyword evidence="1 6" id="KW-0963">Cytoplasm</keyword>
<evidence type="ECO:0000256" key="7">
    <source>
        <dbReference type="SAM" id="MobiDB-lite"/>
    </source>
</evidence>
<dbReference type="Pfam" id="PF06156">
    <property type="entry name" value="YabA"/>
    <property type="match status" value="1"/>
</dbReference>
<evidence type="ECO:0000313" key="9">
    <source>
        <dbReference type="Proteomes" id="UP000274772"/>
    </source>
</evidence>
<protein>
    <recommendedName>
        <fullName evidence="6">Replication initiation control protein YabA</fullName>
    </recommendedName>
</protein>
<dbReference type="EMBL" id="AP018586">
    <property type="protein sequence ID" value="BBD93463.1"/>
    <property type="molecule type" value="Genomic_DNA"/>
</dbReference>
<feature type="region of interest" description="Disordered" evidence="7">
    <location>
        <begin position="50"/>
        <end position="79"/>
    </location>
</feature>
<name>A0ABM7FVK4_9STAP</name>
<comment type="function">
    <text evidence="6">Involved in control of chromosome replication initiation. Inhibits the cooperative binding of DnaA to the oriC region, thus negatively regulating initiation of chromosome replication. Inhibits the ability of DnaA-ATP to form a helix on DNA; does not disassemble preformed DnaA-DNA helices. Decreases the residence time of DnaA on the chromosome at its binding sites (oriC, replication forks and promoter-binding sites). Tethers DnaA to the replication machinery via the DNA polymerase beta sliding clamp subunit (dnaN). Associates with oriC and other DnaA targets on the chromosome in a DnaA-dependent manner.</text>
</comment>
<evidence type="ECO:0000256" key="3">
    <source>
        <dbReference type="ARBA" id="ARBA00022723"/>
    </source>
</evidence>
<evidence type="ECO:0000256" key="6">
    <source>
        <dbReference type="HAMAP-Rule" id="MF_01159"/>
    </source>
</evidence>
<keyword evidence="4 6" id="KW-0862">Zinc</keyword>
<accession>A0ABM7FVK4</accession>
<dbReference type="RefSeq" id="WP_002445713.1">
    <property type="nucleotide sequence ID" value="NZ_AP018585.1"/>
</dbReference>
<reference evidence="8 9" key="1">
    <citation type="submission" date="2018-05" db="EMBL/GenBank/DDBJ databases">
        <title>Complete genome sequencing of three human clinical isolates of Staphylococcus caprae reveals virulence factors similar to those of S. epidermidis and S. capitis.</title>
        <authorList>
            <person name="Watanabe S."/>
            <person name="Cui L."/>
        </authorList>
    </citation>
    <scope>NUCLEOTIDE SEQUENCE [LARGE SCALE GENOMIC DNA]</scope>
    <source>
        <strain evidence="8 9">JMUB590</strain>
    </source>
</reference>
<comment type="subcellular location">
    <subcellularLocation>
        <location evidence="6">Cytoplasm</location>
        <location evidence="6">Nucleoid</location>
    </subcellularLocation>
    <text evidence="6">Localizes in tight foci, which correspond to the replisome at mid-cell throughout the cell cycle.</text>
</comment>
<comment type="subunit">
    <text evidence="6">Homotetramer. Interacts with both DnaA and DnaN, acting as a bridge between these two proteins.</text>
</comment>
<feature type="binding site" evidence="6">
    <location>
        <position position="109"/>
    </location>
    <ligand>
        <name>Zn(2+)</name>
        <dbReference type="ChEBI" id="CHEBI:29105"/>
    </ligand>
</feature>
<dbReference type="HAMAP" id="MF_01159">
    <property type="entry name" value="YabA"/>
    <property type="match status" value="1"/>
</dbReference>
<organism evidence="8 9">
    <name type="scientific">Staphylococcus caprae</name>
    <dbReference type="NCBI Taxonomy" id="29380"/>
    <lineage>
        <taxon>Bacteria</taxon>
        <taxon>Bacillati</taxon>
        <taxon>Bacillota</taxon>
        <taxon>Bacilli</taxon>
        <taxon>Bacillales</taxon>
        <taxon>Staphylococcaceae</taxon>
        <taxon>Staphylococcus</taxon>
    </lineage>
</organism>
<sequence>MNRNELFERLMRLERNVGQLTQDMTELKDLAVELVEENVALQVENDNLKRLMDKGEASSEHNDEKSHSKHIKTPSPSKDNLAMLYREGFHICKGELFGKHRQGEDCLLCLNVLSD</sequence>
<keyword evidence="5 6" id="KW-0236">DNA replication inhibitor</keyword>
<dbReference type="GeneID" id="58052147"/>
<comment type="cofactor">
    <cofactor evidence="6">
        <name>Zn(2+)</name>
        <dbReference type="ChEBI" id="CHEBI:29105"/>
    </cofactor>
    <text evidence="6">Binds 1 zinc ion per subunit.</text>
</comment>
<proteinExistence type="inferred from homology"/>
<evidence type="ECO:0000313" key="8">
    <source>
        <dbReference type="EMBL" id="BBD93463.1"/>
    </source>
</evidence>
<feature type="binding site" evidence="6">
    <location>
        <position position="90"/>
    </location>
    <ligand>
        <name>Zn(2+)</name>
        <dbReference type="ChEBI" id="CHEBI:29105"/>
    </ligand>
</feature>
<dbReference type="PIRSF" id="PIRSF021439">
    <property type="entry name" value="DUF972"/>
    <property type="match status" value="1"/>
</dbReference>
<evidence type="ECO:0000256" key="4">
    <source>
        <dbReference type="ARBA" id="ARBA00022833"/>
    </source>
</evidence>
<dbReference type="Proteomes" id="UP000274772">
    <property type="component" value="Chromosome"/>
</dbReference>